<name>A0AAP5QD21_9BURK</name>
<protein>
    <submittedName>
        <fullName evidence="2">Uncharacterized protein</fullName>
    </submittedName>
</protein>
<keyword evidence="1" id="KW-1133">Transmembrane helix</keyword>
<sequence>MRAGHQRAPAARAVPRRANRGSLHRRSAVWAACMATACFGHATFFLLAQQHAGQDRAASLMPVVTAFPAASGRSMTAIMTERAKVTNAPAIANVRLCTAGCPALPVSRVALAAKLEALDAEADEARRRQVADDRDAARREALLGDPVTTWPATILGTTVTHIDLVSGLAFAAVLEGVACLLWTIA</sequence>
<gene>
    <name evidence="2" type="ORF">ParKJ_27950</name>
</gene>
<evidence type="ECO:0000256" key="1">
    <source>
        <dbReference type="SAM" id="Phobius"/>
    </source>
</evidence>
<keyword evidence="1" id="KW-0812">Transmembrane</keyword>
<reference evidence="2" key="1">
    <citation type="submission" date="2022-08" db="EMBL/GenBank/DDBJ databases">
        <authorList>
            <person name="Kim S.-J."/>
        </authorList>
    </citation>
    <scope>NUCLEOTIDE SEQUENCE</scope>
    <source>
        <strain evidence="2">KJ</strain>
    </source>
</reference>
<comment type="caution">
    <text evidence="2">The sequence shown here is derived from an EMBL/GenBank/DDBJ whole genome shotgun (WGS) entry which is preliminary data.</text>
</comment>
<dbReference type="RefSeq" id="WP_149029692.1">
    <property type="nucleotide sequence ID" value="NZ_CP010026.1"/>
</dbReference>
<keyword evidence="1" id="KW-0472">Membrane</keyword>
<evidence type="ECO:0000313" key="2">
    <source>
        <dbReference type="EMBL" id="MDT8841266.1"/>
    </source>
</evidence>
<dbReference type="GeneID" id="66516997"/>
<proteinExistence type="predicted"/>
<feature type="transmembrane region" description="Helical" evidence="1">
    <location>
        <begin position="27"/>
        <end position="48"/>
    </location>
</feature>
<dbReference type="AlphaFoldDB" id="A0AAP5QD21"/>
<accession>A0AAP5QD21</accession>
<dbReference type="Proteomes" id="UP001246473">
    <property type="component" value="Unassembled WGS sequence"/>
</dbReference>
<evidence type="ECO:0000313" key="3">
    <source>
        <dbReference type="Proteomes" id="UP001246473"/>
    </source>
</evidence>
<organism evidence="2 3">
    <name type="scientific">Paraburkholderia fungorum</name>
    <dbReference type="NCBI Taxonomy" id="134537"/>
    <lineage>
        <taxon>Bacteria</taxon>
        <taxon>Pseudomonadati</taxon>
        <taxon>Pseudomonadota</taxon>
        <taxon>Betaproteobacteria</taxon>
        <taxon>Burkholderiales</taxon>
        <taxon>Burkholderiaceae</taxon>
        <taxon>Paraburkholderia</taxon>
    </lineage>
</organism>
<dbReference type="EMBL" id="JANSLM010000012">
    <property type="protein sequence ID" value="MDT8841266.1"/>
    <property type="molecule type" value="Genomic_DNA"/>
</dbReference>